<evidence type="ECO:0000259" key="3">
    <source>
        <dbReference type="Pfam" id="PF02016"/>
    </source>
</evidence>
<dbReference type="PANTHER" id="PTHR30237">
    <property type="entry name" value="MURAMOYLTETRAPEPTIDE CARBOXYPEPTIDASE"/>
    <property type="match status" value="1"/>
</dbReference>
<dbReference type="Gene3D" id="3.50.30.60">
    <property type="entry name" value="LD-carboxypeptidase A C-terminal domain-like"/>
    <property type="match status" value="1"/>
</dbReference>
<dbReference type="EMBL" id="VOGC01000002">
    <property type="protein sequence ID" value="MQN01057.1"/>
    <property type="molecule type" value="Genomic_DNA"/>
</dbReference>
<reference evidence="5" key="1">
    <citation type="journal article" date="2020" name="Appl. Environ. Microbiol.">
        <title>Medium-Chain Fatty Acid Synthesis by 'Candidatus Weimeria bifida' gen. nov., sp. nov., and 'Candidatus Pseudoramibacter fermentans' sp. nov.</title>
        <authorList>
            <person name="Scarborough M.J."/>
            <person name="Myers K.S."/>
            <person name="Donohue T.J."/>
            <person name="Noguera D.R."/>
        </authorList>
    </citation>
    <scope>NUCLEOTIDE SEQUENCE</scope>
    <source>
        <strain evidence="5">LCO1.1</strain>
    </source>
</reference>
<proteinExistence type="inferred from homology"/>
<evidence type="ECO:0000313" key="6">
    <source>
        <dbReference type="Proteomes" id="UP000460257"/>
    </source>
</evidence>
<accession>A0A6N7J0B9</accession>
<dbReference type="InterPro" id="IPR027478">
    <property type="entry name" value="LdcA_N"/>
</dbReference>
<dbReference type="Pfam" id="PF02016">
    <property type="entry name" value="Peptidase_S66"/>
    <property type="match status" value="1"/>
</dbReference>
<dbReference type="PANTHER" id="PTHR30237:SF4">
    <property type="entry name" value="LD-CARBOXYPEPTIDASE C-TERMINAL DOMAIN-CONTAINING PROTEIN"/>
    <property type="match status" value="1"/>
</dbReference>
<dbReference type="SUPFAM" id="SSF52317">
    <property type="entry name" value="Class I glutamine amidotransferase-like"/>
    <property type="match status" value="1"/>
</dbReference>
<dbReference type="InterPro" id="IPR003507">
    <property type="entry name" value="S66_fam"/>
</dbReference>
<evidence type="ECO:0000256" key="2">
    <source>
        <dbReference type="ARBA" id="ARBA00022801"/>
    </source>
</evidence>
<sequence>MVKTIGIVSLSSGAMGEEFAEHEVKIGLKRLKEFGANVKMLPHALNGIEYIRNHPEKRAQDLLQAFQDPDIDMILCAIGGEDTYRLLPYLFDHGELRNAVSKKIFLGFSDSTMNHFMLHKVGLNSFYGQAFLPDICELDTTMLPYTEMYFRELISTGSIREIRPSDVWYEARIDFSPSAVGTPLQRHRNEGFELLQGRPRFSGQIFGGCIDTIYDMFDGTRFADSPGLCEKYHLFPELEDWKGKILLLETSEEQMSPEKYHQALLYLKDTGVFSVINGILIGKPEDEDNFEEYKALLLEDIGIPTLPIVCNINIGHALPRCIIPFGVMAHVDTEKQKISFK</sequence>
<organism evidence="5 6">
    <name type="scientific">Candidatus Weimeria bifida</name>
    <dbReference type="NCBI Taxonomy" id="2599074"/>
    <lineage>
        <taxon>Bacteria</taxon>
        <taxon>Bacillati</taxon>
        <taxon>Bacillota</taxon>
        <taxon>Clostridia</taxon>
        <taxon>Lachnospirales</taxon>
        <taxon>Lachnospiraceae</taxon>
        <taxon>Candidatus Weimeria</taxon>
    </lineage>
</organism>
<feature type="domain" description="LD-carboxypeptidase N-terminal" evidence="3">
    <location>
        <begin position="5"/>
        <end position="128"/>
    </location>
</feature>
<dbReference type="Gene3D" id="3.40.50.10740">
    <property type="entry name" value="Class I glutamine amidotransferase-like"/>
    <property type="match status" value="1"/>
</dbReference>
<keyword evidence="2" id="KW-0378">Hydrolase</keyword>
<dbReference type="GO" id="GO:0004180">
    <property type="term" value="F:carboxypeptidase activity"/>
    <property type="evidence" value="ECO:0007669"/>
    <property type="project" value="UniProtKB-KW"/>
</dbReference>
<dbReference type="CDD" id="cd07062">
    <property type="entry name" value="Peptidase_S66_mccF_like"/>
    <property type="match status" value="1"/>
</dbReference>
<dbReference type="SUPFAM" id="SSF141986">
    <property type="entry name" value="LD-carboxypeptidase A C-terminal domain-like"/>
    <property type="match status" value="1"/>
</dbReference>
<dbReference type="InterPro" id="IPR040449">
    <property type="entry name" value="Peptidase_S66_N"/>
</dbReference>
<evidence type="ECO:0000256" key="1">
    <source>
        <dbReference type="ARBA" id="ARBA00010233"/>
    </source>
</evidence>
<dbReference type="Proteomes" id="UP000460257">
    <property type="component" value="Unassembled WGS sequence"/>
</dbReference>
<comment type="similarity">
    <text evidence="1">Belongs to the peptidase S66 family.</text>
</comment>
<dbReference type="InterPro" id="IPR027461">
    <property type="entry name" value="Carboxypeptidase_A_C_sf"/>
</dbReference>
<keyword evidence="6" id="KW-1185">Reference proteome</keyword>
<feature type="domain" description="LD-carboxypeptidase C-terminal" evidence="4">
    <location>
        <begin position="202"/>
        <end position="331"/>
    </location>
</feature>
<protein>
    <submittedName>
        <fullName evidence="5">LD-carboxypeptidase</fullName>
    </submittedName>
</protein>
<evidence type="ECO:0000313" key="5">
    <source>
        <dbReference type="EMBL" id="MQN01057.1"/>
    </source>
</evidence>
<dbReference type="PIRSF" id="PIRSF028757">
    <property type="entry name" value="LD-carboxypeptidase"/>
    <property type="match status" value="1"/>
</dbReference>
<dbReference type="Pfam" id="PF17676">
    <property type="entry name" value="Peptidase_S66C"/>
    <property type="match status" value="1"/>
</dbReference>
<evidence type="ECO:0000259" key="4">
    <source>
        <dbReference type="Pfam" id="PF17676"/>
    </source>
</evidence>
<dbReference type="InterPro" id="IPR029062">
    <property type="entry name" value="Class_I_gatase-like"/>
</dbReference>
<comment type="caution">
    <text evidence="5">The sequence shown here is derived from an EMBL/GenBank/DDBJ whole genome shotgun (WGS) entry which is preliminary data.</text>
</comment>
<name>A0A6N7J0B9_9FIRM</name>
<dbReference type="InterPro" id="IPR040921">
    <property type="entry name" value="Peptidase_S66C"/>
</dbReference>
<gene>
    <name evidence="5" type="ORF">FRC54_03635</name>
</gene>
<dbReference type="AlphaFoldDB" id="A0A6N7J0B9"/>